<gene>
    <name evidence="8" type="primary">ompP1_2</name>
    <name evidence="8" type="ORF">NCTC11647_03133</name>
</gene>
<dbReference type="RefSeq" id="WP_005306101.1">
    <property type="nucleotide sequence ID" value="NZ_CP099544.1"/>
</dbReference>
<dbReference type="PANTHER" id="PTHR35093">
    <property type="entry name" value="OUTER MEMBRANE PROTEIN NMB0088-RELATED"/>
    <property type="match status" value="1"/>
</dbReference>
<dbReference type="OrthoDB" id="19849at2"/>
<comment type="subcellular location">
    <subcellularLocation>
        <location evidence="1">Cell outer membrane</location>
        <topology evidence="1">Multi-pass membrane protein</topology>
    </subcellularLocation>
</comment>
<keyword evidence="4" id="KW-0812">Transmembrane</keyword>
<evidence type="ECO:0000256" key="2">
    <source>
        <dbReference type="ARBA" id="ARBA00008163"/>
    </source>
</evidence>
<sequence length="511" mass="56188">MNKKLLLLPSVISFIVSGTATAGGFQVNEHSATGLGRAFAGEAVIADNASVLARNPAAMAMFKRPAMSVGMTIIDTDVTVKNAQYQAPGANINANFDKESIFHFDGFAGFPGVDQDCKGQLCKRMAATAINGFLEKHGLETKIAWQDIPDHISVPKLPAIPEFDIYVPKYDSVDILPNTTFTPIADVSEIGPTEIVPNFYYIRPINDKWAVGIAAFSNFGTGTEFKSNYPASIFGGKTQVKSMNLGLSASYRINQYLSLGAGLDIIYGVGELYRDAGFDASLSASYNDKHYNLGKHHFGANVIDIDASGVAFGWNVGAVYELNANHRFGVSYRHSPDLKAKGDVMIAGKDHDEITVPLPDIAEFSGYHLLTDKFAMHYSVQWIGWRDFDQVSSKDLAIKEYEWKNSWHYALGGTYYLNDTWTLRAGYMFDKSPVDELKSISIPDSDRQWYSAGVTYHYTPNASFDFGAAYVRGEDVNVTEYLSPEMPELGAISAVTRANAFLMGVQFSYLF</sequence>
<evidence type="ECO:0000256" key="5">
    <source>
        <dbReference type="ARBA" id="ARBA00022729"/>
    </source>
</evidence>
<keyword evidence="7" id="KW-0998">Cell outer membrane</keyword>
<dbReference type="Proteomes" id="UP000251647">
    <property type="component" value="Unassembled WGS sequence"/>
</dbReference>
<evidence type="ECO:0000313" key="9">
    <source>
        <dbReference type="Proteomes" id="UP000251647"/>
    </source>
</evidence>
<evidence type="ECO:0000256" key="6">
    <source>
        <dbReference type="ARBA" id="ARBA00023136"/>
    </source>
</evidence>
<proteinExistence type="inferred from homology"/>
<dbReference type="AlphaFoldDB" id="A0A2T3QIY4"/>
<dbReference type="Pfam" id="PF03349">
    <property type="entry name" value="Toluene_X"/>
    <property type="match status" value="2"/>
</dbReference>
<evidence type="ECO:0000256" key="3">
    <source>
        <dbReference type="ARBA" id="ARBA00022452"/>
    </source>
</evidence>
<keyword evidence="3" id="KW-1134">Transmembrane beta strand</keyword>
<organism evidence="8 9">
    <name type="scientific">Photobacterium damselae</name>
    <dbReference type="NCBI Taxonomy" id="38293"/>
    <lineage>
        <taxon>Bacteria</taxon>
        <taxon>Pseudomonadati</taxon>
        <taxon>Pseudomonadota</taxon>
        <taxon>Gammaproteobacteria</taxon>
        <taxon>Vibrionales</taxon>
        <taxon>Vibrionaceae</taxon>
        <taxon>Photobacterium</taxon>
    </lineage>
</organism>
<dbReference type="InterPro" id="IPR005017">
    <property type="entry name" value="OMPP1/FadL/TodX"/>
</dbReference>
<comment type="similarity">
    <text evidence="2">Belongs to the OmpP1/FadL family.</text>
</comment>
<dbReference type="SUPFAM" id="SSF56935">
    <property type="entry name" value="Porins"/>
    <property type="match status" value="1"/>
</dbReference>
<dbReference type="PANTHER" id="PTHR35093:SF1">
    <property type="entry name" value="OUTER MEMBRANE LONG-CHAIN FATTY ACID RECEPTOR FADL FAMILY"/>
    <property type="match status" value="1"/>
</dbReference>
<accession>A0A2T3QIY4</accession>
<evidence type="ECO:0000256" key="7">
    <source>
        <dbReference type="ARBA" id="ARBA00023237"/>
    </source>
</evidence>
<evidence type="ECO:0000256" key="1">
    <source>
        <dbReference type="ARBA" id="ARBA00004571"/>
    </source>
</evidence>
<keyword evidence="6" id="KW-0472">Membrane</keyword>
<dbReference type="Gene3D" id="2.40.160.60">
    <property type="entry name" value="Outer membrane protein transport protein (OMPP1/FadL/TodX)"/>
    <property type="match status" value="2"/>
</dbReference>
<reference evidence="8 9" key="1">
    <citation type="submission" date="2018-06" db="EMBL/GenBank/DDBJ databases">
        <authorList>
            <consortium name="Pathogen Informatics"/>
            <person name="Doyle S."/>
        </authorList>
    </citation>
    <scope>NUCLEOTIDE SEQUENCE [LARGE SCALE GENOMIC DNA]</scope>
    <source>
        <strain evidence="8 9">NCTC11647</strain>
    </source>
</reference>
<evidence type="ECO:0000313" key="8">
    <source>
        <dbReference type="EMBL" id="SPY44196.1"/>
    </source>
</evidence>
<dbReference type="GO" id="GO:0009279">
    <property type="term" value="C:cell outer membrane"/>
    <property type="evidence" value="ECO:0007669"/>
    <property type="project" value="UniProtKB-SubCell"/>
</dbReference>
<dbReference type="EMBL" id="UATL01000005">
    <property type="protein sequence ID" value="SPY44196.1"/>
    <property type="molecule type" value="Genomic_DNA"/>
</dbReference>
<name>A0A2T3QIY4_PHODM</name>
<protein>
    <submittedName>
        <fullName evidence="8">Outer membrane protein P1</fullName>
    </submittedName>
</protein>
<keyword evidence="5" id="KW-0732">Signal</keyword>
<dbReference type="GO" id="GO:0015483">
    <property type="term" value="F:long-chain fatty acid transporting porin activity"/>
    <property type="evidence" value="ECO:0007669"/>
    <property type="project" value="TreeGrafter"/>
</dbReference>
<evidence type="ECO:0000256" key="4">
    <source>
        <dbReference type="ARBA" id="ARBA00022692"/>
    </source>
</evidence>